<dbReference type="Gene3D" id="1.10.510.10">
    <property type="entry name" value="Transferase(Phosphotransferase) domain 1"/>
    <property type="match status" value="1"/>
</dbReference>
<dbReference type="SUPFAM" id="SSF53822">
    <property type="entry name" value="Periplasmic binding protein-like I"/>
    <property type="match status" value="1"/>
</dbReference>
<dbReference type="Gene3D" id="6.10.250.780">
    <property type="match status" value="1"/>
</dbReference>
<dbReference type="Pfam" id="PF01094">
    <property type="entry name" value="ANF_receptor"/>
    <property type="match status" value="1"/>
</dbReference>
<feature type="domain" description="Protein kinase" evidence="19">
    <location>
        <begin position="557"/>
        <end position="827"/>
    </location>
</feature>
<dbReference type="Pfam" id="PF00211">
    <property type="entry name" value="Guanylate_cyc"/>
    <property type="match status" value="1"/>
</dbReference>
<dbReference type="Pfam" id="PF07701">
    <property type="entry name" value="HNOBA"/>
    <property type="match status" value="1"/>
</dbReference>
<evidence type="ECO:0000256" key="3">
    <source>
        <dbReference type="ARBA" id="ARBA00012202"/>
    </source>
</evidence>
<dbReference type="Pfam" id="PF07714">
    <property type="entry name" value="PK_Tyr_Ser-Thr"/>
    <property type="match status" value="1"/>
</dbReference>
<keyword evidence="6" id="KW-0547">Nucleotide-binding</keyword>
<evidence type="ECO:0000256" key="17">
    <source>
        <dbReference type="SAM" id="MobiDB-lite"/>
    </source>
</evidence>
<evidence type="ECO:0000259" key="20">
    <source>
        <dbReference type="PROSITE" id="PS50125"/>
    </source>
</evidence>
<evidence type="ECO:0000256" key="4">
    <source>
        <dbReference type="ARBA" id="ARBA00022692"/>
    </source>
</evidence>
<organism evidence="21 22">
    <name type="scientific">Hermetia illucens</name>
    <name type="common">Black soldier fly</name>
    <dbReference type="NCBI Taxonomy" id="343691"/>
    <lineage>
        <taxon>Eukaryota</taxon>
        <taxon>Metazoa</taxon>
        <taxon>Ecdysozoa</taxon>
        <taxon>Arthropoda</taxon>
        <taxon>Hexapoda</taxon>
        <taxon>Insecta</taxon>
        <taxon>Pterygota</taxon>
        <taxon>Neoptera</taxon>
        <taxon>Endopterygota</taxon>
        <taxon>Diptera</taxon>
        <taxon>Brachycera</taxon>
        <taxon>Stratiomyomorpha</taxon>
        <taxon>Stratiomyidae</taxon>
        <taxon>Hermetiinae</taxon>
        <taxon>Hermetia</taxon>
    </lineage>
</organism>
<dbReference type="GO" id="GO:0005525">
    <property type="term" value="F:GTP binding"/>
    <property type="evidence" value="ECO:0007669"/>
    <property type="project" value="UniProtKB-KW"/>
</dbReference>
<dbReference type="EMBL" id="LR899010">
    <property type="protein sequence ID" value="CAD7081139.1"/>
    <property type="molecule type" value="Genomic_DNA"/>
</dbReference>
<evidence type="ECO:0000256" key="14">
    <source>
        <dbReference type="RuleBase" id="RU000405"/>
    </source>
</evidence>
<dbReference type="InterPro" id="IPR000719">
    <property type="entry name" value="Prot_kinase_dom"/>
</dbReference>
<keyword evidence="8" id="KW-0342">GTP-binding</keyword>
<dbReference type="InterPro" id="IPR050401">
    <property type="entry name" value="Cyclic_nucleotide_synthase"/>
</dbReference>
<keyword evidence="7" id="KW-1133">Transmembrane helix</keyword>
<dbReference type="PANTHER" id="PTHR11920:SF474">
    <property type="entry name" value="RECEPTOR-TYPE GUANYLATE CYCLASE GYC76C"/>
    <property type="match status" value="1"/>
</dbReference>
<evidence type="ECO:0000256" key="13">
    <source>
        <dbReference type="ARBA" id="ARBA00023293"/>
    </source>
</evidence>
<dbReference type="CDD" id="cd14042">
    <property type="entry name" value="PK_GC-A_B"/>
    <property type="match status" value="1"/>
</dbReference>
<evidence type="ECO:0000256" key="5">
    <source>
        <dbReference type="ARBA" id="ARBA00022729"/>
    </source>
</evidence>
<dbReference type="GO" id="GO:0004383">
    <property type="term" value="F:guanylate cyclase activity"/>
    <property type="evidence" value="ECO:0007669"/>
    <property type="project" value="UniProtKB-EC"/>
</dbReference>
<keyword evidence="13 15" id="KW-0141">cGMP biosynthesis</keyword>
<evidence type="ECO:0000256" key="15">
    <source>
        <dbReference type="RuleBase" id="RU003431"/>
    </source>
</evidence>
<dbReference type="GO" id="GO:0004672">
    <property type="term" value="F:protein kinase activity"/>
    <property type="evidence" value="ECO:0007669"/>
    <property type="project" value="InterPro"/>
</dbReference>
<dbReference type="GO" id="GO:0004016">
    <property type="term" value="F:adenylate cyclase activity"/>
    <property type="evidence" value="ECO:0007669"/>
    <property type="project" value="TreeGrafter"/>
</dbReference>
<sequence>MTRWPFKLLLLLSVAAALVPSVNTYRDRDNRTVLTVGYLTAIKGEMKDKQGLAISGALTMALDEINNDKNLLPNVKLELRWNDTRGDTVLATRAMTEMICDGIATFFGPEGPCYVEAIVSQSRNIPMISYKCSDYMASSIPTFARTEPPDTQVTKSVISLLRYYGWKKFSIIYEGNWATVAKSLKQQAKKKNMTINHSEEVTNNHKCCENFMECCRSGYWYQVIQNTMNRTRIYVFLGTANSLVDMMASMESVQLFAKGEYMVIFVDMMTYSPREAQKYLWKPDNLQKIKSCSDKPEMFLKRARSLLVVVSTPPTNNYENFTEKVREYNTKEPFNFSLPMLFSNNNYIKFISIYAAYLYDSVKLYAWALDKLLHQEERPLTDDVIYDVASNGTRIIETIIKNRTYKSVTGATIKIDENGDSEGNFSVLALKPSRENFSCNMQMVPVAYFQQGDDFPEYKLKSGSIRVEWPGAERPFDEPMCGFMNELCEKDDRHITSMVAAGVLAVVLFCAGVIAMSIYRKWKIELEIEGLLWKIDASEIKGYFGNDIVSSPSKLSLASAASYGSRCSNQVFTTTGRFRGVVVRIKELKFSRKKDISREIMKEMRLLRELRHDNVNSFIGACVEPMRILLVTDYCAKGSLYDIIENEDIKLDDLFIASLIHDLIKGMIYIHDSSLGFHGNLKSSNCVVTSRWMLQVTDFGLHSLRHCAESESIGEHQHYRNLFWKAPELLRYPNIYGTPKGDVYAFAIILYEIISRKGPFGQTGYEPKEIVELVKKAPEPEQLPFRPDLDCIVESDNCPDYVINCIKDCWDEDPNARPDFPTIRTRLKKMRGGKSKNIMDQMMEMMEKYANNLEDIVNERTRLLCEEKKKTEDLLHRMLPQSVAEKLTMGLGVEPVSFDSVTIYFSDIVGFTAMSAESTPLQVVNFLNDLYTVFDRIIKGYDVYKVETIGDAYMVVSGLPIKNGVRHVGEIASMSLELLTAVRQHKISHRPNETLKLRIGMHTGPVVAGVVGLTMPRYCLFGDTVNTASRMESNGEALKIHISKKCKEALDRLGGYITERRGLISLKGKGEVETYWLVGATEKAIQKKPVDLHDLPPPLFCRPRKSPKLNSDSRQPSVIGAHYFGAGSRRPSSVPRTDGAESTNSLQGSVLHMRESPRALHRKIERTPLYLNSEIPSSSNCSQNGSIEGINNISCRTGGSHSTLDHSEILDNTACDSTTNSCNKRPSAMGRPQRSRNWSGSATGGSSAGLPNHNEVDAGETDEDDPGHSLNNDRTSATTSVPIVDPKLASVATTLRESRSLDPFPQLRKRFEAIKGSSEKFLKNHKHSRSLDDGDVALISTDPNATGEDIDGGYPRGGDGLVISRIGDMIDSCNQVTNHSRSSSIKHLNNNCNGSINIEDSQQPLLRQGSLTTPTDEINWQSKRWHSLETMGGVGMRNNGGNAGDNNSNSKKAAMGRGSIATWLVNIFHGNTIRPSDTSSTRVGIMQSGVRGMAGFGEIPSAPERESIV</sequence>
<evidence type="ECO:0000256" key="6">
    <source>
        <dbReference type="ARBA" id="ARBA00022741"/>
    </source>
</evidence>
<dbReference type="InterPro" id="IPR011645">
    <property type="entry name" value="HNOB_dom_associated"/>
</dbReference>
<dbReference type="GO" id="GO:0005886">
    <property type="term" value="C:plasma membrane"/>
    <property type="evidence" value="ECO:0007669"/>
    <property type="project" value="UniProtKB-SubCell"/>
</dbReference>
<evidence type="ECO:0000313" key="22">
    <source>
        <dbReference type="Proteomes" id="UP000594454"/>
    </source>
</evidence>
<dbReference type="CDD" id="cd07302">
    <property type="entry name" value="CHD"/>
    <property type="match status" value="1"/>
</dbReference>
<dbReference type="EC" id="4.6.1.2" evidence="3 15"/>
<dbReference type="CDD" id="cd06370">
    <property type="entry name" value="PBP1_SAP_GC-like"/>
    <property type="match status" value="1"/>
</dbReference>
<dbReference type="InterPro" id="IPR018297">
    <property type="entry name" value="A/G_cyclase_CS"/>
</dbReference>
<comment type="similarity">
    <text evidence="14">Belongs to the adenylyl cyclase class-4/guanylyl cyclase family.</text>
</comment>
<feature type="compositionally biased region" description="Polar residues" evidence="17">
    <location>
        <begin position="1214"/>
        <end position="1224"/>
    </location>
</feature>
<evidence type="ECO:0000256" key="1">
    <source>
        <dbReference type="ARBA" id="ARBA00001436"/>
    </source>
</evidence>
<evidence type="ECO:0000256" key="11">
    <source>
        <dbReference type="ARBA" id="ARBA00023180"/>
    </source>
</evidence>
<keyword evidence="16" id="KW-0175">Coiled coil</keyword>
<keyword evidence="22" id="KW-1185">Reference proteome</keyword>
<reference evidence="21 22" key="1">
    <citation type="submission" date="2020-11" db="EMBL/GenBank/DDBJ databases">
        <authorList>
            <person name="Wallbank WR R."/>
            <person name="Pardo Diaz C."/>
            <person name="Kozak K."/>
            <person name="Martin S."/>
            <person name="Jiggins C."/>
            <person name="Moest M."/>
            <person name="Warren A I."/>
            <person name="Generalovic N T."/>
            <person name="Byers J.R.P. K."/>
            <person name="Montejo-Kovacevich G."/>
            <person name="Yen C E."/>
        </authorList>
    </citation>
    <scope>NUCLEOTIDE SEQUENCE [LARGE SCALE GENOMIC DNA]</scope>
</reference>
<dbReference type="FunFam" id="3.30.70.1230:FF:000019">
    <property type="entry name" value="Guanylate cyclase"/>
    <property type="match status" value="1"/>
</dbReference>
<dbReference type="Proteomes" id="UP000594454">
    <property type="component" value="Chromosome 2"/>
</dbReference>
<dbReference type="InterPro" id="IPR001828">
    <property type="entry name" value="ANF_lig-bd_rcpt"/>
</dbReference>
<dbReference type="SUPFAM" id="SSF55073">
    <property type="entry name" value="Nucleotide cyclase"/>
    <property type="match status" value="1"/>
</dbReference>
<feature type="region of interest" description="Disordered" evidence="17">
    <location>
        <begin position="1213"/>
        <end position="1280"/>
    </location>
</feature>
<feature type="domain" description="Guanylate cyclase" evidence="20">
    <location>
        <begin position="902"/>
        <end position="1032"/>
    </location>
</feature>
<evidence type="ECO:0000259" key="19">
    <source>
        <dbReference type="PROSITE" id="PS50011"/>
    </source>
</evidence>
<dbReference type="InParanoid" id="A0A7R8UIA5"/>
<dbReference type="InterPro" id="IPR028082">
    <property type="entry name" value="Peripla_BP_I"/>
</dbReference>
<dbReference type="InterPro" id="IPR011009">
    <property type="entry name" value="Kinase-like_dom_sf"/>
</dbReference>
<evidence type="ECO:0000256" key="7">
    <source>
        <dbReference type="ARBA" id="ARBA00022989"/>
    </source>
</evidence>
<protein>
    <recommendedName>
        <fullName evidence="3 15">Guanylate cyclase</fullName>
        <ecNumber evidence="3 15">4.6.1.2</ecNumber>
    </recommendedName>
</protein>
<dbReference type="OrthoDB" id="5984008at2759"/>
<keyword evidence="5 18" id="KW-0732">Signal</keyword>
<dbReference type="SMART" id="SM00044">
    <property type="entry name" value="CYCc"/>
    <property type="match status" value="1"/>
</dbReference>
<feature type="signal peptide" evidence="18">
    <location>
        <begin position="1"/>
        <end position="24"/>
    </location>
</feature>
<feature type="chain" id="PRO_5031143468" description="Guanylate cyclase" evidence="18">
    <location>
        <begin position="25"/>
        <end position="1509"/>
    </location>
</feature>
<comment type="catalytic activity">
    <reaction evidence="1 15">
        <text>GTP = 3',5'-cyclic GMP + diphosphate</text>
        <dbReference type="Rhea" id="RHEA:13665"/>
        <dbReference type="ChEBI" id="CHEBI:33019"/>
        <dbReference type="ChEBI" id="CHEBI:37565"/>
        <dbReference type="ChEBI" id="CHEBI:57746"/>
        <dbReference type="EC" id="4.6.1.2"/>
    </reaction>
</comment>
<keyword evidence="11" id="KW-0325">Glycoprotein</keyword>
<feature type="compositionally biased region" description="Polar residues" evidence="17">
    <location>
        <begin position="1130"/>
        <end position="1148"/>
    </location>
</feature>
<keyword evidence="9" id="KW-0472">Membrane</keyword>
<evidence type="ECO:0000256" key="9">
    <source>
        <dbReference type="ARBA" id="ARBA00023136"/>
    </source>
</evidence>
<evidence type="ECO:0000256" key="16">
    <source>
        <dbReference type="SAM" id="Coils"/>
    </source>
</evidence>
<feature type="compositionally biased region" description="Polar residues" evidence="17">
    <location>
        <begin position="1269"/>
        <end position="1280"/>
    </location>
</feature>
<dbReference type="InterPro" id="IPR029787">
    <property type="entry name" value="Nucleotide_cyclase"/>
</dbReference>
<keyword evidence="10" id="KW-0675">Receptor</keyword>
<keyword evidence="4" id="KW-0812">Transmembrane</keyword>
<dbReference type="OMA" id="PTDEPMC"/>
<dbReference type="FunCoup" id="A0A7R8UIA5">
    <property type="interactions" value="161"/>
</dbReference>
<proteinExistence type="inferred from homology"/>
<dbReference type="GO" id="GO:0005524">
    <property type="term" value="F:ATP binding"/>
    <property type="evidence" value="ECO:0007669"/>
    <property type="project" value="InterPro"/>
</dbReference>
<dbReference type="FunFam" id="3.40.50.2300:FF:000568">
    <property type="entry name" value="Guanylate cyclase"/>
    <property type="match status" value="1"/>
</dbReference>
<evidence type="ECO:0000256" key="10">
    <source>
        <dbReference type="ARBA" id="ARBA00023170"/>
    </source>
</evidence>
<feature type="coiled-coil region" evidence="16">
    <location>
        <begin position="839"/>
        <end position="866"/>
    </location>
</feature>
<evidence type="ECO:0000313" key="21">
    <source>
        <dbReference type="EMBL" id="CAD7081139.1"/>
    </source>
</evidence>
<dbReference type="InterPro" id="IPR001245">
    <property type="entry name" value="Ser-Thr/Tyr_kinase_cat_dom"/>
</dbReference>
<dbReference type="InterPro" id="IPR001054">
    <property type="entry name" value="A/G_cyclase"/>
</dbReference>
<dbReference type="FunFam" id="3.40.50.2300:FF:000403">
    <property type="entry name" value="Guanylate cyclase"/>
    <property type="match status" value="1"/>
</dbReference>
<gene>
    <name evidence="21" type="ORF">HERILL_LOCUS4261</name>
</gene>
<dbReference type="PROSITE" id="PS50125">
    <property type="entry name" value="GUANYLATE_CYCLASE_2"/>
    <property type="match status" value="1"/>
</dbReference>
<evidence type="ECO:0000256" key="12">
    <source>
        <dbReference type="ARBA" id="ARBA00023239"/>
    </source>
</evidence>
<evidence type="ECO:0000256" key="8">
    <source>
        <dbReference type="ARBA" id="ARBA00023134"/>
    </source>
</evidence>
<feature type="region of interest" description="Disordered" evidence="17">
    <location>
        <begin position="1102"/>
        <end position="1159"/>
    </location>
</feature>
<dbReference type="GO" id="GO:0035556">
    <property type="term" value="P:intracellular signal transduction"/>
    <property type="evidence" value="ECO:0007669"/>
    <property type="project" value="InterPro"/>
</dbReference>
<dbReference type="PANTHER" id="PTHR11920">
    <property type="entry name" value="GUANYLYL CYCLASE"/>
    <property type="match status" value="1"/>
</dbReference>
<evidence type="ECO:0000256" key="2">
    <source>
        <dbReference type="ARBA" id="ARBA00004251"/>
    </source>
</evidence>
<dbReference type="FunFam" id="1.10.510.10:FF:000545">
    <property type="entry name" value="Guanylate cyclase"/>
    <property type="match status" value="1"/>
</dbReference>
<evidence type="ECO:0000256" key="18">
    <source>
        <dbReference type="SAM" id="SignalP"/>
    </source>
</evidence>
<keyword evidence="12 14" id="KW-0456">Lyase</keyword>
<dbReference type="Gene3D" id="3.40.50.2300">
    <property type="match status" value="2"/>
</dbReference>
<accession>A0A7R8UIA5</accession>
<comment type="subcellular location">
    <subcellularLocation>
        <location evidence="2">Cell membrane</location>
        <topology evidence="2">Single-pass type I membrane protein</topology>
    </subcellularLocation>
</comment>
<dbReference type="SUPFAM" id="SSF56112">
    <property type="entry name" value="Protein kinase-like (PK-like)"/>
    <property type="match status" value="1"/>
</dbReference>
<dbReference type="GO" id="GO:0007168">
    <property type="term" value="P:receptor guanylyl cyclase signaling pathway"/>
    <property type="evidence" value="ECO:0007669"/>
    <property type="project" value="TreeGrafter"/>
</dbReference>
<dbReference type="Gene3D" id="3.30.70.1230">
    <property type="entry name" value="Nucleotide cyclase"/>
    <property type="match status" value="1"/>
</dbReference>
<name>A0A7R8UIA5_HERIL</name>
<dbReference type="PROSITE" id="PS00452">
    <property type="entry name" value="GUANYLATE_CYCLASE_1"/>
    <property type="match status" value="1"/>
</dbReference>
<dbReference type="PROSITE" id="PS50011">
    <property type="entry name" value="PROTEIN_KINASE_DOM"/>
    <property type="match status" value="1"/>
</dbReference>
<dbReference type="GO" id="GO:0001653">
    <property type="term" value="F:peptide receptor activity"/>
    <property type="evidence" value="ECO:0007669"/>
    <property type="project" value="TreeGrafter"/>
</dbReference>